<accession>A0ACB9FGB2</accession>
<dbReference type="Proteomes" id="UP001055879">
    <property type="component" value="Linkage Group LG01"/>
</dbReference>
<dbReference type="EMBL" id="CM042047">
    <property type="protein sequence ID" value="KAI3770309.1"/>
    <property type="molecule type" value="Genomic_DNA"/>
</dbReference>
<evidence type="ECO:0000313" key="2">
    <source>
        <dbReference type="Proteomes" id="UP001055879"/>
    </source>
</evidence>
<comment type="caution">
    <text evidence="1">The sequence shown here is derived from an EMBL/GenBank/DDBJ whole genome shotgun (WGS) entry which is preliminary data.</text>
</comment>
<proteinExistence type="predicted"/>
<reference evidence="1 2" key="2">
    <citation type="journal article" date="2022" name="Mol. Ecol. Resour.">
        <title>The genomes of chicory, endive, great burdock and yacon provide insights into Asteraceae paleo-polyploidization history and plant inulin production.</title>
        <authorList>
            <person name="Fan W."/>
            <person name="Wang S."/>
            <person name="Wang H."/>
            <person name="Wang A."/>
            <person name="Jiang F."/>
            <person name="Liu H."/>
            <person name="Zhao H."/>
            <person name="Xu D."/>
            <person name="Zhang Y."/>
        </authorList>
    </citation>
    <scope>NUCLEOTIDE SEQUENCE [LARGE SCALE GENOMIC DNA]</scope>
    <source>
        <strain evidence="2">cv. Niubang</strain>
    </source>
</reference>
<name>A0ACB9FGB2_ARCLA</name>
<organism evidence="1 2">
    <name type="scientific">Arctium lappa</name>
    <name type="common">Greater burdock</name>
    <name type="synonym">Lappa major</name>
    <dbReference type="NCBI Taxonomy" id="4217"/>
    <lineage>
        <taxon>Eukaryota</taxon>
        <taxon>Viridiplantae</taxon>
        <taxon>Streptophyta</taxon>
        <taxon>Embryophyta</taxon>
        <taxon>Tracheophyta</taxon>
        <taxon>Spermatophyta</taxon>
        <taxon>Magnoliopsida</taxon>
        <taxon>eudicotyledons</taxon>
        <taxon>Gunneridae</taxon>
        <taxon>Pentapetalae</taxon>
        <taxon>asterids</taxon>
        <taxon>campanulids</taxon>
        <taxon>Asterales</taxon>
        <taxon>Asteraceae</taxon>
        <taxon>Carduoideae</taxon>
        <taxon>Cardueae</taxon>
        <taxon>Arctiinae</taxon>
        <taxon>Arctium</taxon>
    </lineage>
</organism>
<reference evidence="2" key="1">
    <citation type="journal article" date="2022" name="Mol. Ecol. Resour.">
        <title>The genomes of chicory, endive, great burdock and yacon provide insights into Asteraceae palaeo-polyploidization history and plant inulin production.</title>
        <authorList>
            <person name="Fan W."/>
            <person name="Wang S."/>
            <person name="Wang H."/>
            <person name="Wang A."/>
            <person name="Jiang F."/>
            <person name="Liu H."/>
            <person name="Zhao H."/>
            <person name="Xu D."/>
            <person name="Zhang Y."/>
        </authorList>
    </citation>
    <scope>NUCLEOTIDE SEQUENCE [LARGE SCALE GENOMIC DNA]</scope>
    <source>
        <strain evidence="2">cv. Niubang</strain>
    </source>
</reference>
<evidence type="ECO:0000313" key="1">
    <source>
        <dbReference type="EMBL" id="KAI3770309.1"/>
    </source>
</evidence>
<protein>
    <submittedName>
        <fullName evidence="1">Uncharacterized protein</fullName>
    </submittedName>
</protein>
<keyword evidence="2" id="KW-1185">Reference proteome</keyword>
<sequence length="74" mass="8633">MVSVERIKQFTKIPLEVEWVKKTTSTFKLAFSWRHRAQRFPGQARYRSNMPLVIKGISLSTKRGENIGVVQTRL</sequence>
<gene>
    <name evidence="1" type="ORF">L6452_01437</name>
</gene>